<evidence type="ECO:0000256" key="3">
    <source>
        <dbReference type="ARBA" id="ARBA00023052"/>
    </source>
</evidence>
<dbReference type="GO" id="GO:0016491">
    <property type="term" value="F:oxidoreductase activity"/>
    <property type="evidence" value="ECO:0007669"/>
    <property type="project" value="UniProtKB-KW"/>
</dbReference>
<evidence type="ECO:0000256" key="2">
    <source>
        <dbReference type="ARBA" id="ARBA00023002"/>
    </source>
</evidence>
<dbReference type="SMART" id="SM00861">
    <property type="entry name" value="Transket_pyr"/>
    <property type="match status" value="1"/>
</dbReference>
<evidence type="ECO:0000259" key="4">
    <source>
        <dbReference type="SMART" id="SM00861"/>
    </source>
</evidence>
<accession>A0A7X3CRJ1</accession>
<evidence type="ECO:0000256" key="1">
    <source>
        <dbReference type="ARBA" id="ARBA00001964"/>
    </source>
</evidence>
<keyword evidence="6" id="KW-1185">Reference proteome</keyword>
<dbReference type="Pfam" id="PF02780">
    <property type="entry name" value="Transketolase_C"/>
    <property type="match status" value="1"/>
</dbReference>
<keyword evidence="2" id="KW-0560">Oxidoreductase</keyword>
<dbReference type="InterPro" id="IPR033248">
    <property type="entry name" value="Transketolase_C"/>
</dbReference>
<dbReference type="EMBL" id="WNZX01000002">
    <property type="protein sequence ID" value="MUG69776.1"/>
    <property type="molecule type" value="Genomic_DNA"/>
</dbReference>
<feature type="domain" description="Transketolase-like pyrimidine-binding" evidence="4">
    <location>
        <begin position="5"/>
        <end position="180"/>
    </location>
</feature>
<dbReference type="InterPro" id="IPR009014">
    <property type="entry name" value="Transketo_C/PFOR_II"/>
</dbReference>
<dbReference type="FunFam" id="3.40.50.920:FF:000001">
    <property type="entry name" value="Pyruvate dehydrogenase E1 beta subunit"/>
    <property type="match status" value="1"/>
</dbReference>
<protein>
    <submittedName>
        <fullName evidence="5">Alpha-ketoacid dehydrogenase subunit beta</fullName>
    </submittedName>
</protein>
<evidence type="ECO:0000313" key="6">
    <source>
        <dbReference type="Proteomes" id="UP000450917"/>
    </source>
</evidence>
<dbReference type="InterPro" id="IPR005475">
    <property type="entry name" value="Transketolase-like_Pyr-bd"/>
</dbReference>
<dbReference type="PANTHER" id="PTHR43257:SF2">
    <property type="entry name" value="PYRUVATE DEHYDROGENASE E1 COMPONENT SUBUNIT BETA"/>
    <property type="match status" value="1"/>
</dbReference>
<dbReference type="NCBIfam" id="NF006667">
    <property type="entry name" value="PRK09212.1"/>
    <property type="match status" value="1"/>
</dbReference>
<keyword evidence="3" id="KW-0786">Thiamine pyrophosphate</keyword>
<dbReference type="PANTHER" id="PTHR43257">
    <property type="entry name" value="PYRUVATE DEHYDROGENASE E1 COMPONENT BETA SUBUNIT"/>
    <property type="match status" value="1"/>
</dbReference>
<dbReference type="InterPro" id="IPR029061">
    <property type="entry name" value="THDP-binding"/>
</dbReference>
<dbReference type="FunFam" id="3.40.50.970:FF:000001">
    <property type="entry name" value="Pyruvate dehydrogenase E1 beta subunit"/>
    <property type="match status" value="1"/>
</dbReference>
<proteinExistence type="predicted"/>
<reference evidence="5 6" key="1">
    <citation type="submission" date="2019-11" db="EMBL/GenBank/DDBJ databases">
        <title>Draft genome sequences of five Paenibacillus species of dairy origin.</title>
        <authorList>
            <person name="Olajide A.M."/>
            <person name="Chen S."/>
            <person name="Lapointe G."/>
        </authorList>
    </citation>
    <scope>NUCLEOTIDE SEQUENCE [LARGE SCALE GENOMIC DNA]</scope>
    <source>
        <strain evidence="5 6">2CS3</strain>
    </source>
</reference>
<organism evidence="5 6">
    <name type="scientific">Paenibacillus validus</name>
    <dbReference type="NCBI Taxonomy" id="44253"/>
    <lineage>
        <taxon>Bacteria</taxon>
        <taxon>Bacillati</taxon>
        <taxon>Bacillota</taxon>
        <taxon>Bacilli</taxon>
        <taxon>Bacillales</taxon>
        <taxon>Paenibacillaceae</taxon>
        <taxon>Paenibacillus</taxon>
    </lineage>
</organism>
<comment type="cofactor">
    <cofactor evidence="1">
        <name>thiamine diphosphate</name>
        <dbReference type="ChEBI" id="CHEBI:58937"/>
    </cofactor>
</comment>
<dbReference type="SUPFAM" id="SSF52518">
    <property type="entry name" value="Thiamin diphosphate-binding fold (THDP-binding)"/>
    <property type="match status" value="1"/>
</dbReference>
<dbReference type="Gene3D" id="3.40.50.920">
    <property type="match status" value="1"/>
</dbReference>
<comment type="caution">
    <text evidence="5">The sequence shown here is derived from an EMBL/GenBank/DDBJ whole genome shotgun (WGS) entry which is preliminary data.</text>
</comment>
<dbReference type="CDD" id="cd07036">
    <property type="entry name" value="TPP_PYR_E1-PDHc-beta_like"/>
    <property type="match status" value="1"/>
</dbReference>
<gene>
    <name evidence="5" type="ORF">GNP93_03690</name>
</gene>
<dbReference type="Gene3D" id="3.40.50.970">
    <property type="match status" value="1"/>
</dbReference>
<dbReference type="Proteomes" id="UP000450917">
    <property type="component" value="Unassembled WGS sequence"/>
</dbReference>
<sequence>MTRELTMVQALNEALREEMARDQRVFIMGEDIGDYGGVFKVTWGLLDQFGRERVRDTPISEAGFIGAGLGAAMTGLIPVIEIMWVDFTAVAMDQIINQVAKMKYMSGGQTNVPLVIRTQGGGGRGNGAQHSQSLETFFAHIPGLKVVLPSTPYDAKGLLKSAIRENSPVVFIENKMQYTKKGHVPEEEYLIPLGQADVKREGKDVTLISISQMVDFSLRAAEQLAKEDVSVEVIDLRTLSPLDMDTVLASVKKTMHAVIVHESTRSFGWGAELAARIQEEAFDYLDAPVGRVATEDVPIPFNRTLEKETLPQVSDIVSAVKSQLYRNQPVN</sequence>
<name>A0A7X3CRJ1_9BACL</name>
<dbReference type="Pfam" id="PF02779">
    <property type="entry name" value="Transket_pyr"/>
    <property type="match status" value="1"/>
</dbReference>
<dbReference type="RefSeq" id="WP_127605963.1">
    <property type="nucleotide sequence ID" value="NZ_JARTHJ010000054.1"/>
</dbReference>
<dbReference type="AlphaFoldDB" id="A0A7X3CRJ1"/>
<dbReference type="SUPFAM" id="SSF52922">
    <property type="entry name" value="TK C-terminal domain-like"/>
    <property type="match status" value="1"/>
</dbReference>
<evidence type="ECO:0000313" key="5">
    <source>
        <dbReference type="EMBL" id="MUG69776.1"/>
    </source>
</evidence>